<dbReference type="Proteomes" id="UP000294746">
    <property type="component" value="Unassembled WGS sequence"/>
</dbReference>
<name>A0A4R2RM22_9BACL</name>
<dbReference type="AlphaFoldDB" id="A0A4R2RM22"/>
<evidence type="ECO:0000313" key="1">
    <source>
        <dbReference type="EMBL" id="TCP64024.1"/>
    </source>
</evidence>
<protein>
    <submittedName>
        <fullName evidence="1">Uncharacterized protein</fullName>
    </submittedName>
</protein>
<keyword evidence="2" id="KW-1185">Reference proteome</keyword>
<proteinExistence type="predicted"/>
<sequence>MDGHVPIEMGDPYEVSSSPVSDYIIDTGYWYTPGSKTKRKVSARDNGVTITSILSEEFIFNIPQGSYELLFHEFL</sequence>
<organism evidence="1 2">
    <name type="scientific">Baia soyae</name>
    <dbReference type="NCBI Taxonomy" id="1544746"/>
    <lineage>
        <taxon>Bacteria</taxon>
        <taxon>Bacillati</taxon>
        <taxon>Bacillota</taxon>
        <taxon>Bacilli</taxon>
        <taxon>Bacillales</taxon>
        <taxon>Thermoactinomycetaceae</taxon>
        <taxon>Baia</taxon>
    </lineage>
</organism>
<comment type="caution">
    <text evidence="1">The sequence shown here is derived from an EMBL/GenBank/DDBJ whole genome shotgun (WGS) entry which is preliminary data.</text>
</comment>
<accession>A0A4R2RM22</accession>
<dbReference type="EMBL" id="SLXV01000044">
    <property type="protein sequence ID" value="TCP64024.1"/>
    <property type="molecule type" value="Genomic_DNA"/>
</dbReference>
<reference evidence="1 2" key="1">
    <citation type="submission" date="2019-03" db="EMBL/GenBank/DDBJ databases">
        <title>Genomic Encyclopedia of Type Strains, Phase IV (KMG-IV): sequencing the most valuable type-strain genomes for metagenomic binning, comparative biology and taxonomic classification.</title>
        <authorList>
            <person name="Goeker M."/>
        </authorList>
    </citation>
    <scope>NUCLEOTIDE SEQUENCE [LARGE SCALE GENOMIC DNA]</scope>
    <source>
        <strain evidence="1 2">DSM 46831</strain>
    </source>
</reference>
<gene>
    <name evidence="1" type="ORF">EDD57_14412</name>
</gene>
<evidence type="ECO:0000313" key="2">
    <source>
        <dbReference type="Proteomes" id="UP000294746"/>
    </source>
</evidence>